<gene>
    <name evidence="9" type="ORF">C450_06105</name>
</gene>
<evidence type="ECO:0000256" key="7">
    <source>
        <dbReference type="ARBA" id="ARBA00023284"/>
    </source>
</evidence>
<comment type="caution">
    <text evidence="9">The sequence shown here is derived from an EMBL/GenBank/DDBJ whole genome shotgun (WGS) entry which is preliminary data.</text>
</comment>
<evidence type="ECO:0000256" key="3">
    <source>
        <dbReference type="ARBA" id="ARBA00022729"/>
    </source>
</evidence>
<proteinExistence type="inferred from homology"/>
<feature type="domain" description="Thioredoxin-like fold" evidence="8">
    <location>
        <begin position="1"/>
        <end position="153"/>
    </location>
</feature>
<dbReference type="AlphaFoldDB" id="M0NCH7"/>
<comment type="similarity">
    <text evidence="1">Belongs to the thioredoxin family. DsbA subfamily.</text>
</comment>
<keyword evidence="10" id="KW-1185">Reference proteome</keyword>
<accession>M0NCH7</accession>
<evidence type="ECO:0000313" key="10">
    <source>
        <dbReference type="Proteomes" id="UP000011625"/>
    </source>
</evidence>
<sequence length="156" mass="17355">MTEYVDYSCPHCRDYALNTFPQIRREFVASGAVRYVHHDFPIPVNDWSRPAANAAREVQRLGGDQAMFAYTVALFRRQDDFSHGLFKDLAAELNANIDGEKVRQAAKTGAYCKLLNAEAKQASDRGVSATPTVYVNEEKLEAPSANSLIDAIEKAQ</sequence>
<evidence type="ECO:0000256" key="6">
    <source>
        <dbReference type="ARBA" id="ARBA00023157"/>
    </source>
</evidence>
<evidence type="ECO:0000256" key="4">
    <source>
        <dbReference type="ARBA" id="ARBA00022982"/>
    </source>
</evidence>
<comment type="similarity">
    <text evidence="2">Belongs to the glutaredoxin family.</text>
</comment>
<dbReference type="InterPro" id="IPR012336">
    <property type="entry name" value="Thioredoxin-like_fold"/>
</dbReference>
<dbReference type="Gene3D" id="3.40.30.10">
    <property type="entry name" value="Glutaredoxin"/>
    <property type="match status" value="1"/>
</dbReference>
<dbReference type="STRING" id="1227456.C450_06105"/>
<keyword evidence="4" id="KW-0813">Transport</keyword>
<dbReference type="PANTHER" id="PTHR13887">
    <property type="entry name" value="GLUTATHIONE S-TRANSFERASE KAPPA"/>
    <property type="match status" value="1"/>
</dbReference>
<name>M0NCH7_9EURY</name>
<dbReference type="SUPFAM" id="SSF52833">
    <property type="entry name" value="Thioredoxin-like"/>
    <property type="match status" value="1"/>
</dbReference>
<keyword evidence="3" id="KW-0732">Signal</keyword>
<organism evidence="9 10">
    <name type="scientific">Halococcus salifodinae DSM 8989</name>
    <dbReference type="NCBI Taxonomy" id="1227456"/>
    <lineage>
        <taxon>Archaea</taxon>
        <taxon>Methanobacteriati</taxon>
        <taxon>Methanobacteriota</taxon>
        <taxon>Stenosarchaea group</taxon>
        <taxon>Halobacteria</taxon>
        <taxon>Halobacteriales</taxon>
        <taxon>Halococcaceae</taxon>
        <taxon>Halococcus</taxon>
    </lineage>
</organism>
<evidence type="ECO:0000259" key="8">
    <source>
        <dbReference type="Pfam" id="PF13462"/>
    </source>
</evidence>
<keyword evidence="4" id="KW-0249">Electron transport</keyword>
<dbReference type="Pfam" id="PF13462">
    <property type="entry name" value="Thioredoxin_4"/>
    <property type="match status" value="1"/>
</dbReference>
<dbReference type="GO" id="GO:0016491">
    <property type="term" value="F:oxidoreductase activity"/>
    <property type="evidence" value="ECO:0007669"/>
    <property type="project" value="UniProtKB-KW"/>
</dbReference>
<dbReference type="EMBL" id="AOME01000028">
    <property type="protein sequence ID" value="EMA54380.1"/>
    <property type="molecule type" value="Genomic_DNA"/>
</dbReference>
<keyword evidence="7" id="KW-0676">Redox-active center</keyword>
<keyword evidence="5" id="KW-0560">Oxidoreductase</keyword>
<dbReference type="PANTHER" id="PTHR13887:SF14">
    <property type="entry name" value="DISULFIDE BOND FORMATION PROTEIN D"/>
    <property type="match status" value="1"/>
</dbReference>
<dbReference type="PATRIC" id="fig|1227456.3.peg.1232"/>
<dbReference type="Proteomes" id="UP000011625">
    <property type="component" value="Unassembled WGS sequence"/>
</dbReference>
<evidence type="ECO:0000256" key="5">
    <source>
        <dbReference type="ARBA" id="ARBA00023002"/>
    </source>
</evidence>
<keyword evidence="6" id="KW-1015">Disulfide bond</keyword>
<evidence type="ECO:0000256" key="2">
    <source>
        <dbReference type="ARBA" id="ARBA00007787"/>
    </source>
</evidence>
<evidence type="ECO:0000256" key="1">
    <source>
        <dbReference type="ARBA" id="ARBA00005791"/>
    </source>
</evidence>
<reference evidence="9 10" key="1">
    <citation type="journal article" date="2014" name="PLoS Genet.">
        <title>Phylogenetically driven sequencing of extremely halophilic archaea reveals strategies for static and dynamic osmo-response.</title>
        <authorList>
            <person name="Becker E.A."/>
            <person name="Seitzer P.M."/>
            <person name="Tritt A."/>
            <person name="Larsen D."/>
            <person name="Krusor M."/>
            <person name="Yao A.I."/>
            <person name="Wu D."/>
            <person name="Madern D."/>
            <person name="Eisen J.A."/>
            <person name="Darling A.E."/>
            <person name="Facciotti M.T."/>
        </authorList>
    </citation>
    <scope>NUCLEOTIDE SEQUENCE [LARGE SCALE GENOMIC DNA]</scope>
    <source>
        <strain evidence="9 10">DSM 8989</strain>
    </source>
</reference>
<evidence type="ECO:0000313" key="9">
    <source>
        <dbReference type="EMBL" id="EMA54380.1"/>
    </source>
</evidence>
<dbReference type="InterPro" id="IPR036249">
    <property type="entry name" value="Thioredoxin-like_sf"/>
</dbReference>
<protein>
    <submittedName>
        <fullName evidence="9">DSBA oxidoreductase</fullName>
    </submittedName>
</protein>